<dbReference type="InterPro" id="IPR000891">
    <property type="entry name" value="PYR_CT"/>
</dbReference>
<dbReference type="EMBL" id="JBHRSW010000014">
    <property type="protein sequence ID" value="MFC3121641.1"/>
    <property type="molecule type" value="Genomic_DNA"/>
</dbReference>
<comment type="caution">
    <text evidence="5">The sequence shown here is derived from an EMBL/GenBank/DDBJ whole genome shotgun (WGS) entry which is preliminary data.</text>
</comment>
<name>A0ABV7FQX7_9ALTE</name>
<accession>A0ABV7FQX7</accession>
<keyword evidence="2" id="KW-0479">Metal-binding</keyword>
<evidence type="ECO:0000313" key="5">
    <source>
        <dbReference type="EMBL" id="MFC3121641.1"/>
    </source>
</evidence>
<dbReference type="Pfam" id="PF00682">
    <property type="entry name" value="HMGL-like"/>
    <property type="match status" value="1"/>
</dbReference>
<dbReference type="NCBIfam" id="NF004283">
    <property type="entry name" value="PRK05692.1"/>
    <property type="match status" value="1"/>
</dbReference>
<keyword evidence="6" id="KW-1185">Reference proteome</keyword>
<dbReference type="SUPFAM" id="SSF51569">
    <property type="entry name" value="Aldolase"/>
    <property type="match status" value="1"/>
</dbReference>
<dbReference type="RefSeq" id="WP_376919777.1">
    <property type="nucleotide sequence ID" value="NZ_JBHRSW010000014.1"/>
</dbReference>
<dbReference type="Proteomes" id="UP001595478">
    <property type="component" value="Unassembled WGS sequence"/>
</dbReference>
<keyword evidence="3 5" id="KW-0456">Lyase</keyword>
<feature type="domain" description="Pyruvate carboxyltransferase" evidence="4">
    <location>
        <begin position="7"/>
        <end position="274"/>
    </location>
</feature>
<evidence type="ECO:0000256" key="2">
    <source>
        <dbReference type="ARBA" id="ARBA00022723"/>
    </source>
</evidence>
<evidence type="ECO:0000259" key="4">
    <source>
        <dbReference type="PROSITE" id="PS50991"/>
    </source>
</evidence>
<evidence type="ECO:0000256" key="1">
    <source>
        <dbReference type="ARBA" id="ARBA00009405"/>
    </source>
</evidence>
<organism evidence="5 6">
    <name type="scientific">Agaribacter flavus</name>
    <dbReference type="NCBI Taxonomy" id="1902781"/>
    <lineage>
        <taxon>Bacteria</taxon>
        <taxon>Pseudomonadati</taxon>
        <taxon>Pseudomonadota</taxon>
        <taxon>Gammaproteobacteria</taxon>
        <taxon>Alteromonadales</taxon>
        <taxon>Alteromonadaceae</taxon>
        <taxon>Agaribacter</taxon>
    </lineage>
</organism>
<dbReference type="CDD" id="cd07938">
    <property type="entry name" value="DRE_TIM_HMGL"/>
    <property type="match status" value="1"/>
</dbReference>
<reference evidence="6" key="1">
    <citation type="journal article" date="2019" name="Int. J. Syst. Evol. Microbiol.">
        <title>The Global Catalogue of Microorganisms (GCM) 10K type strain sequencing project: providing services to taxonomists for standard genome sequencing and annotation.</title>
        <authorList>
            <consortium name="The Broad Institute Genomics Platform"/>
            <consortium name="The Broad Institute Genome Sequencing Center for Infectious Disease"/>
            <person name="Wu L."/>
            <person name="Ma J."/>
        </authorList>
    </citation>
    <scope>NUCLEOTIDE SEQUENCE [LARGE SCALE GENOMIC DNA]</scope>
    <source>
        <strain evidence="6">KCTC 52473</strain>
    </source>
</reference>
<dbReference type="Gene3D" id="3.20.20.70">
    <property type="entry name" value="Aldolase class I"/>
    <property type="match status" value="1"/>
</dbReference>
<comment type="similarity">
    <text evidence="1">Belongs to the HMG-CoA lyase family.</text>
</comment>
<dbReference type="PANTHER" id="PTHR42738">
    <property type="entry name" value="HYDROXYMETHYLGLUTARYL-COA LYASE"/>
    <property type="match status" value="1"/>
</dbReference>
<protein>
    <submittedName>
        <fullName evidence="5">Hydroxymethylglutaryl-CoA lyase</fullName>
    </submittedName>
</protein>
<sequence length="303" mass="32237">MNYPSSVKIVEVGPRDGLQNEKLCLTVQEKLWLIDALSQCGLRHIEAGSFVSPSKVPQMDNTDEVFLKLKHFEKPVYSALVPNTSGMKRAIACQVNEVAVIVSASEAFSKNNLNCSIAQSVERITQIASLATQFDIPLRGYVSCAVDCPYEGAVSPATVLVLCESLLAAGCKEISLGDTLGTATAIKTSRLLSQVLSRISADKLALHMHNTYGQALANVLVGLQHGIATFDSSVAGLGGCPFAKGATGNVATEDLVYLLNDMGIETGVNLSTLTLVGDKISKLLQRSNESKVGKAMIAKQRSH</sequence>
<dbReference type="PROSITE" id="PS50991">
    <property type="entry name" value="PYR_CT"/>
    <property type="match status" value="1"/>
</dbReference>
<evidence type="ECO:0000256" key="3">
    <source>
        <dbReference type="ARBA" id="ARBA00023239"/>
    </source>
</evidence>
<gene>
    <name evidence="5" type="ORF">ACFOHL_08395</name>
</gene>
<dbReference type="InterPro" id="IPR043594">
    <property type="entry name" value="HMGL"/>
</dbReference>
<dbReference type="PANTHER" id="PTHR42738:SF7">
    <property type="entry name" value="HYDROXYMETHYLGLUTARYL-COA LYASE"/>
    <property type="match status" value="1"/>
</dbReference>
<evidence type="ECO:0000313" key="6">
    <source>
        <dbReference type="Proteomes" id="UP001595478"/>
    </source>
</evidence>
<proteinExistence type="inferred from homology"/>
<dbReference type="InterPro" id="IPR013785">
    <property type="entry name" value="Aldolase_TIM"/>
</dbReference>
<dbReference type="GO" id="GO:0016829">
    <property type="term" value="F:lyase activity"/>
    <property type="evidence" value="ECO:0007669"/>
    <property type="project" value="UniProtKB-KW"/>
</dbReference>